<protein>
    <submittedName>
        <fullName evidence="2 4">Uncharacterized protein</fullName>
    </submittedName>
</protein>
<evidence type="ECO:0000313" key="3">
    <source>
        <dbReference type="Proteomes" id="UP000275846"/>
    </source>
</evidence>
<dbReference type="Proteomes" id="UP000275846">
    <property type="component" value="Unassembled WGS sequence"/>
</dbReference>
<accession>A0A183ST43</accession>
<dbReference type="WBParaSite" id="SSLN_0000766901-mRNA-1">
    <property type="protein sequence ID" value="SSLN_0000766901-mRNA-1"/>
    <property type="gene ID" value="SSLN_0000766901"/>
</dbReference>
<feature type="chain" id="PRO_5043141281" evidence="1">
    <location>
        <begin position="21"/>
        <end position="133"/>
    </location>
</feature>
<keyword evidence="1" id="KW-0732">Signal</keyword>
<reference evidence="2 3" key="2">
    <citation type="submission" date="2018-11" db="EMBL/GenBank/DDBJ databases">
        <authorList>
            <consortium name="Pathogen Informatics"/>
        </authorList>
    </citation>
    <scope>NUCLEOTIDE SEQUENCE [LARGE SCALE GENOMIC DNA]</scope>
    <source>
        <strain evidence="2 3">NST_G2</strain>
    </source>
</reference>
<proteinExistence type="predicted"/>
<organism evidence="4">
    <name type="scientific">Schistocephalus solidus</name>
    <name type="common">Tapeworm</name>
    <dbReference type="NCBI Taxonomy" id="70667"/>
    <lineage>
        <taxon>Eukaryota</taxon>
        <taxon>Metazoa</taxon>
        <taxon>Spiralia</taxon>
        <taxon>Lophotrochozoa</taxon>
        <taxon>Platyhelminthes</taxon>
        <taxon>Cestoda</taxon>
        <taxon>Eucestoda</taxon>
        <taxon>Diphyllobothriidea</taxon>
        <taxon>Diphyllobothriidae</taxon>
        <taxon>Schistocephalus</taxon>
    </lineage>
</organism>
<evidence type="ECO:0000313" key="2">
    <source>
        <dbReference type="EMBL" id="VDL93776.1"/>
    </source>
</evidence>
<dbReference type="AlphaFoldDB" id="A0A183ST43"/>
<reference evidence="4" key="1">
    <citation type="submission" date="2016-06" db="UniProtKB">
        <authorList>
            <consortium name="WormBaseParasite"/>
        </authorList>
    </citation>
    <scope>IDENTIFICATION</scope>
</reference>
<dbReference type="OrthoDB" id="6144240at2759"/>
<evidence type="ECO:0000313" key="4">
    <source>
        <dbReference type="WBParaSite" id="SSLN_0000766901-mRNA-1"/>
    </source>
</evidence>
<keyword evidence="3" id="KW-1185">Reference proteome</keyword>
<dbReference type="EMBL" id="UYSU01034122">
    <property type="protein sequence ID" value="VDL93776.1"/>
    <property type="molecule type" value="Genomic_DNA"/>
</dbReference>
<gene>
    <name evidence="2" type="ORF">SSLN_LOCUS7391</name>
</gene>
<sequence length="133" mass="15423">MCLLIISLANRLANLPVADADPSVEDGYCQLKNTVQSTALDILGRARRQHQDWFNDNDAAIKALRMEKSQLHQTYVNRPTAANKKTFCRSRRLEQKRLWEIQDAWMTHKAEEIQGNADRNEWKNFFAATKSVY</sequence>
<feature type="signal peptide" evidence="1">
    <location>
        <begin position="1"/>
        <end position="20"/>
    </location>
</feature>
<name>A0A183ST43_SCHSO</name>
<evidence type="ECO:0000256" key="1">
    <source>
        <dbReference type="SAM" id="SignalP"/>
    </source>
</evidence>